<dbReference type="AlphaFoldDB" id="A0A7J3JSX0"/>
<accession>A0A7J3JSX0</accession>
<keyword evidence="1 8" id="KW-0963">Cytoplasm</keyword>
<dbReference type="InterPro" id="IPR014729">
    <property type="entry name" value="Rossmann-like_a/b/a_fold"/>
</dbReference>
<dbReference type="Gene3D" id="3.40.50.620">
    <property type="entry name" value="HUPs"/>
    <property type="match status" value="1"/>
</dbReference>
<feature type="binding site" evidence="8">
    <location>
        <position position="169"/>
    </location>
    <ligand>
        <name>L-tyrosine</name>
        <dbReference type="ChEBI" id="CHEBI:58315"/>
    </ligand>
</feature>
<dbReference type="InterPro" id="IPR023617">
    <property type="entry name" value="Tyr-tRNA-ligase_arc/euk-type"/>
</dbReference>
<dbReference type="SUPFAM" id="SSF52374">
    <property type="entry name" value="Nucleotidylyl transferase"/>
    <property type="match status" value="1"/>
</dbReference>
<feature type="binding site" evidence="8">
    <location>
        <position position="166"/>
    </location>
    <ligand>
        <name>L-tyrosine</name>
        <dbReference type="ChEBI" id="CHEBI:58315"/>
    </ligand>
</feature>
<evidence type="ECO:0000256" key="1">
    <source>
        <dbReference type="ARBA" id="ARBA00022490"/>
    </source>
</evidence>
<comment type="similarity">
    <text evidence="8">Belongs to the class-I aminoacyl-tRNA synthetase family. TyrS type 4 subfamily.</text>
</comment>
<dbReference type="InterPro" id="IPR050489">
    <property type="entry name" value="Tyr-tRNA_synthase"/>
</dbReference>
<comment type="caution">
    <text evidence="10">The sequence shown here is derived from an EMBL/GenBank/DDBJ whole genome shotgun (WGS) entry which is preliminary data.</text>
</comment>
<keyword evidence="2 8" id="KW-0436">Ligase</keyword>
<comment type="subunit">
    <text evidence="8">Homodimer.</text>
</comment>
<gene>
    <name evidence="8" type="primary">tyrS</name>
    <name evidence="9" type="ORF">ENT87_03785</name>
    <name evidence="10" type="ORF">ENU30_08930</name>
</gene>
<comment type="subcellular location">
    <subcellularLocation>
        <location evidence="8">Cytoplasm</location>
    </subcellularLocation>
</comment>
<evidence type="ECO:0000256" key="6">
    <source>
        <dbReference type="ARBA" id="ARBA00023146"/>
    </source>
</evidence>
<dbReference type="Pfam" id="PF00579">
    <property type="entry name" value="tRNA-synt_1b"/>
    <property type="match status" value="2"/>
</dbReference>
<evidence type="ECO:0000256" key="3">
    <source>
        <dbReference type="ARBA" id="ARBA00022741"/>
    </source>
</evidence>
<evidence type="ECO:0000256" key="4">
    <source>
        <dbReference type="ARBA" id="ARBA00022840"/>
    </source>
</evidence>
<dbReference type="EMBL" id="DTBZ01000168">
    <property type="protein sequence ID" value="HGQ19075.1"/>
    <property type="molecule type" value="Genomic_DNA"/>
</dbReference>
<dbReference type="InterPro" id="IPR002305">
    <property type="entry name" value="aa-tRNA-synth_Ic"/>
</dbReference>
<dbReference type="EC" id="6.1.1.1" evidence="8"/>
<dbReference type="PRINTS" id="PR01040">
    <property type="entry name" value="TRNASYNTHTYR"/>
</dbReference>
<dbReference type="GO" id="GO:0004831">
    <property type="term" value="F:tyrosine-tRNA ligase activity"/>
    <property type="evidence" value="ECO:0007669"/>
    <property type="project" value="UniProtKB-UniRule"/>
</dbReference>
<dbReference type="EMBL" id="DTAI01000109">
    <property type="protein sequence ID" value="HGN36654.1"/>
    <property type="molecule type" value="Genomic_DNA"/>
</dbReference>
<comment type="function">
    <text evidence="8">Catalyzes the attachment of tyrosine to tRNA(Tyr) in a two-step reaction: tyrosine is first activated by ATP to form Tyr-AMP and then transferred to the acceptor end of tRNA(Tyr).</text>
</comment>
<evidence type="ECO:0000313" key="9">
    <source>
        <dbReference type="EMBL" id="HGN36654.1"/>
    </source>
</evidence>
<dbReference type="HAMAP" id="MF_02009">
    <property type="entry name" value="Tyr_tRNA_synth_type4"/>
    <property type="match status" value="1"/>
</dbReference>
<dbReference type="InterPro" id="IPR002307">
    <property type="entry name" value="Tyr-tRNA-ligase"/>
</dbReference>
<dbReference type="PIRSF" id="PIRSF006588">
    <property type="entry name" value="TyrRS_arch_euk"/>
    <property type="match status" value="1"/>
</dbReference>
<dbReference type="NCBIfam" id="NF006330">
    <property type="entry name" value="PRK08560.1"/>
    <property type="match status" value="1"/>
</dbReference>
<dbReference type="PANTHER" id="PTHR46264:SF4">
    <property type="entry name" value="TYROSINE--TRNA LIGASE, CYTOPLASMIC"/>
    <property type="match status" value="1"/>
</dbReference>
<feature type="binding site" evidence="8">
    <location>
        <position position="162"/>
    </location>
    <ligand>
        <name>L-tyrosine</name>
        <dbReference type="ChEBI" id="CHEBI:58315"/>
    </ligand>
</feature>
<keyword evidence="5 8" id="KW-0648">Protein biosynthesis</keyword>
<feature type="binding site" evidence="8">
    <location>
        <position position="184"/>
    </location>
    <ligand>
        <name>L-tyrosine</name>
        <dbReference type="ChEBI" id="CHEBI:58315"/>
    </ligand>
</feature>
<dbReference type="PANTHER" id="PTHR46264">
    <property type="entry name" value="TYROSINE-TRNA LIGASE"/>
    <property type="match status" value="1"/>
</dbReference>
<dbReference type="GO" id="GO:0005524">
    <property type="term" value="F:ATP binding"/>
    <property type="evidence" value="ECO:0007669"/>
    <property type="project" value="UniProtKB-UniRule"/>
</dbReference>
<evidence type="ECO:0000256" key="5">
    <source>
        <dbReference type="ARBA" id="ARBA00022917"/>
    </source>
</evidence>
<feature type="short sequence motif" description="'KMSKS' region" evidence="8">
    <location>
        <begin position="235"/>
        <end position="239"/>
    </location>
</feature>
<evidence type="ECO:0000256" key="2">
    <source>
        <dbReference type="ARBA" id="ARBA00022598"/>
    </source>
</evidence>
<feature type="binding site" evidence="8">
    <location>
        <position position="238"/>
    </location>
    <ligand>
        <name>ATP</name>
        <dbReference type="ChEBI" id="CHEBI:30616"/>
    </ligand>
</feature>
<keyword evidence="4 8" id="KW-0067">ATP-binding</keyword>
<keyword evidence="3 8" id="KW-0547">Nucleotide-binding</keyword>
<dbReference type="GO" id="GO:0005737">
    <property type="term" value="C:cytoplasm"/>
    <property type="evidence" value="ECO:0007669"/>
    <property type="project" value="UniProtKB-SubCell"/>
</dbReference>
<feature type="binding site" evidence="8">
    <location>
        <position position="36"/>
    </location>
    <ligand>
        <name>L-tyrosine</name>
        <dbReference type="ChEBI" id="CHEBI:58315"/>
    </ligand>
</feature>
<sequence>MDIDSKISIIKRNTVEIITEDELRLLLGEGRRLRGYIGFEPSGIFHIGWLVWSYKFKDLVDVGVEMILFAATWHAWINDKLGGRIELIRAAARHVVKVLESIGVNMTRVRVVFSDELVNRIDYWEKVLKIAKNVSLSRVRRALTIMGRRADEAELDFSKLIYPLMQVADIFEMDLDIALGGIDQRKAHMLARDVAEKLGFRKPIAIHTPLLPSLKGVSRMSFEGMEIDEVMSEIKMSKSRPEEALFITDDDESIRKKIRGAYCPPKEIENNPILHIAKYIVFGQGERRFTIYRKPEHGGTIDVYSYDELEALYRDGKLHPLDLKNAIADELIKVIKPIREALYSEKELWIELREIEKSVTR</sequence>
<dbReference type="GO" id="GO:0006437">
    <property type="term" value="P:tyrosyl-tRNA aminoacylation"/>
    <property type="evidence" value="ECO:0007669"/>
    <property type="project" value="UniProtKB-UniRule"/>
</dbReference>
<organism evidence="10">
    <name type="scientific">Ignisphaera aggregans</name>
    <dbReference type="NCBI Taxonomy" id="334771"/>
    <lineage>
        <taxon>Archaea</taxon>
        <taxon>Thermoproteota</taxon>
        <taxon>Thermoprotei</taxon>
        <taxon>Desulfurococcales</taxon>
        <taxon>Desulfurococcaceae</taxon>
        <taxon>Ignisphaera</taxon>
    </lineage>
</organism>
<keyword evidence="6 8" id="KW-0030">Aminoacyl-tRNA synthetase</keyword>
<reference evidence="10" key="1">
    <citation type="journal article" date="2020" name="mSystems">
        <title>Genome- and Community-Level Interaction Insights into Carbon Utilization and Element Cycling Functions of Hydrothermarchaeota in Hydrothermal Sediment.</title>
        <authorList>
            <person name="Zhou Z."/>
            <person name="Liu Y."/>
            <person name="Xu W."/>
            <person name="Pan J."/>
            <person name="Luo Z.H."/>
            <person name="Li M."/>
        </authorList>
    </citation>
    <scope>NUCLEOTIDE SEQUENCE [LARGE SCALE GENOMIC DNA]</scope>
    <source>
        <strain evidence="9">SpSt-618</strain>
        <strain evidence="10">SpSt-657</strain>
    </source>
</reference>
<dbReference type="InterPro" id="IPR023678">
    <property type="entry name" value="Tyr-tRNA-ligase_4"/>
</dbReference>
<comment type="catalytic activity">
    <reaction evidence="7 8">
        <text>tRNA(Tyr) + L-tyrosine + ATP = L-tyrosyl-tRNA(Tyr) + AMP + diphosphate + H(+)</text>
        <dbReference type="Rhea" id="RHEA:10220"/>
        <dbReference type="Rhea" id="RHEA-COMP:9706"/>
        <dbReference type="Rhea" id="RHEA-COMP:9707"/>
        <dbReference type="ChEBI" id="CHEBI:15378"/>
        <dbReference type="ChEBI" id="CHEBI:30616"/>
        <dbReference type="ChEBI" id="CHEBI:33019"/>
        <dbReference type="ChEBI" id="CHEBI:58315"/>
        <dbReference type="ChEBI" id="CHEBI:78442"/>
        <dbReference type="ChEBI" id="CHEBI:78536"/>
        <dbReference type="ChEBI" id="CHEBI:456215"/>
        <dbReference type="EC" id="6.1.1.1"/>
    </reaction>
</comment>
<evidence type="ECO:0000313" key="10">
    <source>
        <dbReference type="EMBL" id="HGQ19075.1"/>
    </source>
</evidence>
<name>A0A7J3JSX0_9CREN</name>
<proteinExistence type="inferred from homology"/>
<dbReference type="Gene3D" id="1.10.240.10">
    <property type="entry name" value="Tyrosyl-Transfer RNA Synthetase"/>
    <property type="match status" value="1"/>
</dbReference>
<evidence type="ECO:0000256" key="8">
    <source>
        <dbReference type="HAMAP-Rule" id="MF_02009"/>
    </source>
</evidence>
<evidence type="ECO:0000256" key="7">
    <source>
        <dbReference type="ARBA" id="ARBA00048248"/>
    </source>
</evidence>
<protein>
    <recommendedName>
        <fullName evidence="8">Tyrosine--tRNA ligase</fullName>
        <ecNumber evidence="8">6.1.1.1</ecNumber>
    </recommendedName>
    <alternativeName>
        <fullName evidence="8">Tyrosyl-tRNA synthetase</fullName>
        <shortName evidence="8">TyrRS</shortName>
    </alternativeName>
</protein>